<dbReference type="OrthoDB" id="9770036at2"/>
<feature type="transmembrane region" description="Helical" evidence="7">
    <location>
        <begin position="27"/>
        <end position="47"/>
    </location>
</feature>
<dbReference type="HOGENOM" id="CLU_000604_8_0_10"/>
<dbReference type="InterPro" id="IPR003838">
    <property type="entry name" value="ABC3_permease_C"/>
</dbReference>
<proteinExistence type="inferred from homology"/>
<evidence type="ECO:0000256" key="3">
    <source>
        <dbReference type="ARBA" id="ARBA00022692"/>
    </source>
</evidence>
<feature type="domain" description="ABC3 transporter permease C-terminal" evidence="8">
    <location>
        <begin position="294"/>
        <end position="408"/>
    </location>
</feature>
<reference evidence="10 11" key="1">
    <citation type="journal article" date="2013" name="Appl. Environ. Microbiol.">
        <title>The genome of the alga-associated marine flavobacterium Formosa agariphila KMM 3901T reveals a broad potential for degradation of algal polysaccharides.</title>
        <authorList>
            <person name="Mann A.J."/>
            <person name="Hahnke R.L."/>
            <person name="Huang S."/>
            <person name="Werner J."/>
            <person name="Xing P."/>
            <person name="Barbeyron T."/>
            <person name="Huettel B."/>
            <person name="Stueber K."/>
            <person name="Reinhardt R."/>
            <person name="Harder J."/>
            <person name="Gloeckner F.O."/>
            <person name="Amann R.I."/>
            <person name="Teeling H."/>
        </authorList>
    </citation>
    <scope>NUCLEOTIDE SEQUENCE [LARGE SCALE GENOMIC DNA]</scope>
    <source>
        <strain evidence="11">DSM 15362 / KCTC 12365 / LMG 23005 / KMM 3901</strain>
    </source>
</reference>
<dbReference type="eggNOG" id="COG0577">
    <property type="taxonomic scope" value="Bacteria"/>
</dbReference>
<feature type="transmembrane region" description="Helical" evidence="7">
    <location>
        <begin position="334"/>
        <end position="361"/>
    </location>
</feature>
<evidence type="ECO:0000259" key="8">
    <source>
        <dbReference type="Pfam" id="PF02687"/>
    </source>
</evidence>
<dbReference type="GO" id="GO:0005886">
    <property type="term" value="C:plasma membrane"/>
    <property type="evidence" value="ECO:0007669"/>
    <property type="project" value="UniProtKB-SubCell"/>
</dbReference>
<dbReference type="PATRIC" id="fig|1347342.6.peg.426"/>
<evidence type="ECO:0000256" key="4">
    <source>
        <dbReference type="ARBA" id="ARBA00022989"/>
    </source>
</evidence>
<gene>
    <name evidence="10" type="ORF">BN863_4210</name>
</gene>
<keyword evidence="5 7" id="KW-0472">Membrane</keyword>
<evidence type="ECO:0000256" key="6">
    <source>
        <dbReference type="ARBA" id="ARBA00038076"/>
    </source>
</evidence>
<comment type="subcellular location">
    <subcellularLocation>
        <location evidence="1">Cell membrane</location>
        <topology evidence="1">Multi-pass membrane protein</topology>
    </subcellularLocation>
</comment>
<keyword evidence="4 7" id="KW-1133">Transmembrane helix</keyword>
<evidence type="ECO:0000259" key="9">
    <source>
        <dbReference type="Pfam" id="PF12704"/>
    </source>
</evidence>
<evidence type="ECO:0000313" key="11">
    <source>
        <dbReference type="Proteomes" id="UP000016160"/>
    </source>
</evidence>
<dbReference type="STRING" id="1347342.BN863_4210"/>
<accession>T2KI77</accession>
<evidence type="ECO:0000256" key="2">
    <source>
        <dbReference type="ARBA" id="ARBA00022475"/>
    </source>
</evidence>
<evidence type="ECO:0000256" key="7">
    <source>
        <dbReference type="SAM" id="Phobius"/>
    </source>
</evidence>
<dbReference type="EMBL" id="HG315671">
    <property type="protein sequence ID" value="CDF78133.1"/>
    <property type="molecule type" value="Genomic_DNA"/>
</dbReference>
<organism evidence="10 11">
    <name type="scientific">Formosa agariphila (strain DSM 15362 / KCTC 12365 / LMG 23005 / KMM 3901 / M-2Alg 35-1)</name>
    <dbReference type="NCBI Taxonomy" id="1347342"/>
    <lineage>
        <taxon>Bacteria</taxon>
        <taxon>Pseudomonadati</taxon>
        <taxon>Bacteroidota</taxon>
        <taxon>Flavobacteriia</taxon>
        <taxon>Flavobacteriales</taxon>
        <taxon>Flavobacteriaceae</taxon>
        <taxon>Formosa</taxon>
    </lineage>
</organism>
<protein>
    <submittedName>
        <fullName evidence="10">ABC transporter efflux protein</fullName>
    </submittedName>
</protein>
<feature type="transmembrane region" description="Helical" evidence="7">
    <location>
        <begin position="290"/>
        <end position="313"/>
    </location>
</feature>
<comment type="similarity">
    <text evidence="6">Belongs to the ABC-4 integral membrane protein family.</text>
</comment>
<dbReference type="Pfam" id="PF12704">
    <property type="entry name" value="MacB_PCD"/>
    <property type="match status" value="1"/>
</dbReference>
<keyword evidence="3 7" id="KW-0812">Transmembrane</keyword>
<keyword evidence="2" id="KW-1003">Cell membrane</keyword>
<dbReference type="InterPro" id="IPR025857">
    <property type="entry name" value="MacB_PCD"/>
</dbReference>
<evidence type="ECO:0000256" key="5">
    <source>
        <dbReference type="ARBA" id="ARBA00023136"/>
    </source>
</evidence>
<dbReference type="PANTHER" id="PTHR30572:SF4">
    <property type="entry name" value="ABC TRANSPORTER PERMEASE YTRF"/>
    <property type="match status" value="1"/>
</dbReference>
<dbReference type="RefSeq" id="WP_038526923.1">
    <property type="nucleotide sequence ID" value="NZ_HG315671.1"/>
</dbReference>
<dbReference type="Pfam" id="PF02687">
    <property type="entry name" value="FtsX"/>
    <property type="match status" value="1"/>
</dbReference>
<dbReference type="AlphaFoldDB" id="T2KI77"/>
<feature type="transmembrane region" description="Helical" evidence="7">
    <location>
        <begin position="381"/>
        <end position="403"/>
    </location>
</feature>
<dbReference type="Proteomes" id="UP000016160">
    <property type="component" value="Chromosome"/>
</dbReference>
<feature type="domain" description="MacB-like periplasmic core" evidence="9">
    <location>
        <begin position="26"/>
        <end position="253"/>
    </location>
</feature>
<keyword evidence="11" id="KW-1185">Reference proteome</keyword>
<evidence type="ECO:0000256" key="1">
    <source>
        <dbReference type="ARBA" id="ARBA00004651"/>
    </source>
</evidence>
<sequence length="416" mass="45924">MILYLRLFKESFAFALNALRNNRLRTFLSLLGVTIGIFSIIAVLAAVDSLDQSIKSQLSGLDKNTIYLTKYSFGPTEVPRWQRDNYPQTENDDYEFVKRNIPDIKSSAYIIFGNSETIKYQNNSISNVDVTPASYGIYEIEDLKIGEGRFYTESESSTGAPVIVIGSELAKNLFENEQPIGKQVRIYGRKVTVIGVLKKVGSSFFDSPDEKAYLPSNFVRQFTNGGSDGIPGAITIKPEAGVDIDAFEQVLKQKFRVYRGLKADEPDNFFVNKLSGMTDAIDNIIGVMNLVGWVISGFSLLVGGFGIANIMFVSVKERTNLIGIQKSLGAKNRFILFQFLFEAIILAVIGGLIGLAFVWLVSLIASQFVDDFEFILSFKNMFLGFSLSTLIGLISGVLPAISASKLDPVEAIRTGM</sequence>
<name>T2KI77_FORAG</name>
<dbReference type="GO" id="GO:0022857">
    <property type="term" value="F:transmembrane transporter activity"/>
    <property type="evidence" value="ECO:0007669"/>
    <property type="project" value="TreeGrafter"/>
</dbReference>
<evidence type="ECO:0000313" key="10">
    <source>
        <dbReference type="EMBL" id="CDF78133.1"/>
    </source>
</evidence>
<dbReference type="PANTHER" id="PTHR30572">
    <property type="entry name" value="MEMBRANE COMPONENT OF TRANSPORTER-RELATED"/>
    <property type="match status" value="1"/>
</dbReference>
<dbReference type="InterPro" id="IPR050250">
    <property type="entry name" value="Macrolide_Exporter_MacB"/>
</dbReference>